<evidence type="ECO:0000313" key="1">
    <source>
        <dbReference type="EMBL" id="NEZ60342.1"/>
    </source>
</evidence>
<evidence type="ECO:0000313" key="2">
    <source>
        <dbReference type="Proteomes" id="UP000481033"/>
    </source>
</evidence>
<sequence>MAAAMTTSATSIEGQALEVARELQVLEAAQSTADVPLNNVQIDTDIESGLVSITMTLPTALSGTGGAFTLSASEYLS</sequence>
<dbReference type="AlphaFoldDB" id="A0A6M0RXA1"/>
<reference evidence="1 2" key="1">
    <citation type="journal article" date="2020" name="Microb. Ecol.">
        <title>Ecogenomics of the Marine Benthic Filamentous Cyanobacterium Adonisia.</title>
        <authorList>
            <person name="Walter J.M."/>
            <person name="Coutinho F.H."/>
            <person name="Leomil L."/>
            <person name="Hargreaves P.I."/>
            <person name="Campeao M.E."/>
            <person name="Vieira V.V."/>
            <person name="Silva B.S."/>
            <person name="Fistarol G.O."/>
            <person name="Salomon P.S."/>
            <person name="Sawabe T."/>
            <person name="Mino S."/>
            <person name="Hosokawa M."/>
            <person name="Miyashita H."/>
            <person name="Maruyama F."/>
            <person name="van Verk M.C."/>
            <person name="Dutilh B.E."/>
            <person name="Thompson C.C."/>
            <person name="Thompson F.L."/>
        </authorList>
    </citation>
    <scope>NUCLEOTIDE SEQUENCE [LARGE SCALE GENOMIC DNA]</scope>
    <source>
        <strain evidence="1 2">CCMR0081</strain>
    </source>
</reference>
<proteinExistence type="predicted"/>
<organism evidence="1 2">
    <name type="scientific">Adonisia turfae CCMR0081</name>
    <dbReference type="NCBI Taxonomy" id="2292702"/>
    <lineage>
        <taxon>Bacteria</taxon>
        <taxon>Bacillati</taxon>
        <taxon>Cyanobacteriota</taxon>
        <taxon>Adonisia</taxon>
        <taxon>Adonisia turfae</taxon>
    </lineage>
</organism>
<name>A0A6M0RXA1_9CYAN</name>
<dbReference type="EMBL" id="QXHD01000004">
    <property type="protein sequence ID" value="NEZ60342.1"/>
    <property type="molecule type" value="Genomic_DNA"/>
</dbReference>
<dbReference type="RefSeq" id="WP_163702913.1">
    <property type="nucleotide sequence ID" value="NZ_QXHD01000004.1"/>
</dbReference>
<gene>
    <name evidence="1" type="ORF">DXZ20_32805</name>
</gene>
<keyword evidence="2" id="KW-1185">Reference proteome</keyword>
<dbReference type="Proteomes" id="UP000481033">
    <property type="component" value="Unassembled WGS sequence"/>
</dbReference>
<comment type="caution">
    <text evidence="1">The sequence shown here is derived from an EMBL/GenBank/DDBJ whole genome shotgun (WGS) entry which is preliminary data.</text>
</comment>
<protein>
    <submittedName>
        <fullName evidence="1">Uncharacterized protein</fullName>
    </submittedName>
</protein>
<accession>A0A6M0RXA1</accession>